<sequence>MSHLPTWSHRWSTGWWSTTPGRQSNAMRIGMIGLGRMGGSMAQRLINAGHEVVAYDVNDEAVAALSANGADGASSIAELVDALPPPRHVWMMVPVAFVDGLVEQLAPLLDDDDVLIDGGNSHYPDDIRRAATLSELGIHYVDCGVSGGVWGAERGYCLMIGGKKAVVKRLQPVFEALAPGADSAPRTPGRKGEPTPEEQGWLHCGPTGAGHFVKMVHNGIEYGLMAAYAEGLNLLAHGGIGHEGRERDAETTPLDQPEHFQFDFEIDKVTELWRRGSVVGSWLLDLTAQSLHADPALSKFAGRVSDSGEGRWTVQAAIEAGVPLHVISAAVFDRFSSRDEGEYAGKVLSAMRHAFGGHAEKPE</sequence>
<keyword evidence="8" id="KW-1185">Reference proteome</keyword>
<dbReference type="InterPro" id="IPR006183">
    <property type="entry name" value="Pgluconate_DH"/>
</dbReference>
<feature type="region of interest" description="Disordered" evidence="5">
    <location>
        <begin position="178"/>
        <end position="202"/>
    </location>
</feature>
<dbReference type="GO" id="GO:0016054">
    <property type="term" value="P:organic acid catabolic process"/>
    <property type="evidence" value="ECO:0007669"/>
    <property type="project" value="UniProtKB-ARBA"/>
</dbReference>
<dbReference type="GO" id="GO:0019521">
    <property type="term" value="P:D-gluconate metabolic process"/>
    <property type="evidence" value="ECO:0007669"/>
    <property type="project" value="UniProtKB-KW"/>
</dbReference>
<reference evidence="7 8" key="1">
    <citation type="submission" date="2019-09" db="EMBL/GenBank/DDBJ databases">
        <title>Wenzhouxiangella sp. Genome sequencing and assembly.</title>
        <authorList>
            <person name="Zhang R."/>
        </authorList>
    </citation>
    <scope>NUCLEOTIDE SEQUENCE [LARGE SCALE GENOMIC DNA]</scope>
    <source>
        <strain evidence="7 8">W260</strain>
    </source>
</reference>
<comment type="caution">
    <text evidence="7">The sequence shown here is derived from an EMBL/GenBank/DDBJ whole genome shotgun (WGS) entry which is preliminary data.</text>
</comment>
<accession>A0A5N0THA6</accession>
<dbReference type="InterPro" id="IPR004849">
    <property type="entry name" value="6DGDH_YqeC"/>
</dbReference>
<evidence type="ECO:0000256" key="5">
    <source>
        <dbReference type="SAM" id="MobiDB-lite"/>
    </source>
</evidence>
<dbReference type="GO" id="GO:0006098">
    <property type="term" value="P:pentose-phosphate shunt"/>
    <property type="evidence" value="ECO:0007669"/>
    <property type="project" value="UniProtKB-UniPathway"/>
</dbReference>
<proteinExistence type="inferred from homology"/>
<organism evidence="7 8">
    <name type="scientific">Marinihelvus fidelis</name>
    <dbReference type="NCBI Taxonomy" id="2613842"/>
    <lineage>
        <taxon>Bacteria</taxon>
        <taxon>Pseudomonadati</taxon>
        <taxon>Pseudomonadota</taxon>
        <taxon>Gammaproteobacteria</taxon>
        <taxon>Chromatiales</taxon>
        <taxon>Wenzhouxiangellaceae</taxon>
        <taxon>Marinihelvus</taxon>
    </lineage>
</organism>
<dbReference type="NCBIfam" id="TIGR00872">
    <property type="entry name" value="gnd_rel"/>
    <property type="match status" value="1"/>
</dbReference>
<keyword evidence="4" id="KW-0311">Gluconate utilization</keyword>
<dbReference type="PROSITE" id="PS00895">
    <property type="entry name" value="3_HYDROXYISOBUT_DH"/>
    <property type="match status" value="1"/>
</dbReference>
<dbReference type="Gene3D" id="3.40.50.720">
    <property type="entry name" value="NAD(P)-binding Rossmann-like Domain"/>
    <property type="match status" value="1"/>
</dbReference>
<evidence type="ECO:0000256" key="3">
    <source>
        <dbReference type="ARBA" id="ARBA00023002"/>
    </source>
</evidence>
<dbReference type="NCBIfam" id="NF007161">
    <property type="entry name" value="PRK09599.1"/>
    <property type="match status" value="1"/>
</dbReference>
<comment type="similarity">
    <text evidence="2">Belongs to the 6-phosphogluconate dehydrogenase family.</text>
</comment>
<keyword evidence="3" id="KW-0560">Oxidoreductase</keyword>
<dbReference type="GO" id="GO:0050661">
    <property type="term" value="F:NADP binding"/>
    <property type="evidence" value="ECO:0007669"/>
    <property type="project" value="InterPro"/>
</dbReference>
<evidence type="ECO:0000259" key="6">
    <source>
        <dbReference type="SMART" id="SM01350"/>
    </source>
</evidence>
<dbReference type="GO" id="GO:0004616">
    <property type="term" value="F:phosphogluconate dehydrogenase (decarboxylating) activity"/>
    <property type="evidence" value="ECO:0007669"/>
    <property type="project" value="InterPro"/>
</dbReference>
<dbReference type="EMBL" id="VYXP01000003">
    <property type="protein sequence ID" value="KAA9132679.1"/>
    <property type="molecule type" value="Genomic_DNA"/>
</dbReference>
<dbReference type="PRINTS" id="PR00076">
    <property type="entry name" value="6PGDHDRGNASE"/>
</dbReference>
<evidence type="ECO:0000256" key="4">
    <source>
        <dbReference type="ARBA" id="ARBA00023064"/>
    </source>
</evidence>
<protein>
    <submittedName>
        <fullName evidence="7">Decarboxylating 6-phosphogluconate dehydrogenase</fullName>
    </submittedName>
</protein>
<dbReference type="Pfam" id="PF03446">
    <property type="entry name" value="NAD_binding_2"/>
    <property type="match status" value="1"/>
</dbReference>
<evidence type="ECO:0000313" key="8">
    <source>
        <dbReference type="Proteomes" id="UP000325372"/>
    </source>
</evidence>
<dbReference type="SMART" id="SM01350">
    <property type="entry name" value="6PGD"/>
    <property type="match status" value="1"/>
</dbReference>
<evidence type="ECO:0000256" key="2">
    <source>
        <dbReference type="ARBA" id="ARBA00008419"/>
    </source>
</evidence>
<dbReference type="PANTHER" id="PTHR11811">
    <property type="entry name" value="6-PHOSPHOGLUCONATE DEHYDROGENASE"/>
    <property type="match status" value="1"/>
</dbReference>
<dbReference type="InterPro" id="IPR006114">
    <property type="entry name" value="6PGDH_C"/>
</dbReference>
<name>A0A5N0THA6_9GAMM</name>
<dbReference type="SUPFAM" id="SSF51735">
    <property type="entry name" value="NAD(P)-binding Rossmann-fold domains"/>
    <property type="match status" value="1"/>
</dbReference>
<comment type="pathway">
    <text evidence="1">Carbohydrate degradation; pentose phosphate pathway.</text>
</comment>
<dbReference type="InterPro" id="IPR008927">
    <property type="entry name" value="6-PGluconate_DH-like_C_sf"/>
</dbReference>
<dbReference type="Gene3D" id="1.10.1040.10">
    <property type="entry name" value="N-(1-d-carboxylethyl)-l-norvaline Dehydrogenase, domain 2"/>
    <property type="match status" value="1"/>
</dbReference>
<dbReference type="InterPro" id="IPR002204">
    <property type="entry name" value="3-OH-isobutyrate_DH-rel_CS"/>
</dbReference>
<dbReference type="UniPathway" id="UPA00115"/>
<dbReference type="AlphaFoldDB" id="A0A5N0THA6"/>
<feature type="domain" description="6-phosphogluconate dehydrogenase C-terminal" evidence="6">
    <location>
        <begin position="210"/>
        <end position="359"/>
    </location>
</feature>
<dbReference type="InterPro" id="IPR013328">
    <property type="entry name" value="6PGD_dom2"/>
</dbReference>
<evidence type="ECO:0000313" key="7">
    <source>
        <dbReference type="EMBL" id="KAA9132679.1"/>
    </source>
</evidence>
<dbReference type="Pfam" id="PF00393">
    <property type="entry name" value="6PGD"/>
    <property type="match status" value="2"/>
</dbReference>
<evidence type="ECO:0000256" key="1">
    <source>
        <dbReference type="ARBA" id="ARBA00004959"/>
    </source>
</evidence>
<dbReference type="Proteomes" id="UP000325372">
    <property type="component" value="Unassembled WGS sequence"/>
</dbReference>
<gene>
    <name evidence="7" type="primary">gnd</name>
    <name evidence="7" type="ORF">F3N42_05550</name>
</gene>
<dbReference type="InterPro" id="IPR036291">
    <property type="entry name" value="NAD(P)-bd_dom_sf"/>
</dbReference>
<dbReference type="InterPro" id="IPR006115">
    <property type="entry name" value="6PGDH_NADP-bd"/>
</dbReference>
<dbReference type="SUPFAM" id="SSF48179">
    <property type="entry name" value="6-phosphogluconate dehydrogenase C-terminal domain-like"/>
    <property type="match status" value="1"/>
</dbReference>